<gene>
    <name evidence="2" type="ORF">HLB16_21475</name>
</gene>
<dbReference type="PIRSF" id="PIRSF015380">
    <property type="entry name" value="Site-sp_rcmb"/>
    <property type="match status" value="1"/>
</dbReference>
<comment type="caution">
    <text evidence="2">The sequence shown here is derived from an EMBL/GenBank/DDBJ whole genome shotgun (WGS) entry which is preliminary data.</text>
</comment>
<keyword evidence="1" id="KW-0812">Transmembrane</keyword>
<feature type="transmembrane region" description="Helical" evidence="1">
    <location>
        <begin position="660"/>
        <end position="687"/>
    </location>
</feature>
<dbReference type="EMBL" id="JABEMD010000048">
    <property type="protein sequence ID" value="NNH13426.1"/>
    <property type="molecule type" value="Genomic_DNA"/>
</dbReference>
<name>A0A849BGG7_9BURK</name>
<dbReference type="RefSeq" id="WP_151023240.1">
    <property type="nucleotide sequence ID" value="NZ_BAAAEB010000011.1"/>
</dbReference>
<feature type="transmembrane region" description="Helical" evidence="1">
    <location>
        <begin position="607"/>
        <end position="628"/>
    </location>
</feature>
<organism evidence="2 3">
    <name type="scientific">Cupriavidus gilardii</name>
    <dbReference type="NCBI Taxonomy" id="82541"/>
    <lineage>
        <taxon>Bacteria</taxon>
        <taxon>Pseudomonadati</taxon>
        <taxon>Pseudomonadota</taxon>
        <taxon>Betaproteobacteria</taxon>
        <taxon>Burkholderiales</taxon>
        <taxon>Burkholderiaceae</taxon>
        <taxon>Cupriavidus</taxon>
    </lineage>
</organism>
<keyword evidence="1" id="KW-1133">Transmembrane helix</keyword>
<dbReference type="Pfam" id="PF10136">
    <property type="entry name" value="SpecificRecomb"/>
    <property type="match status" value="1"/>
</dbReference>
<feature type="transmembrane region" description="Helical" evidence="1">
    <location>
        <begin position="403"/>
        <end position="424"/>
    </location>
</feature>
<accession>A0A849BGG7</accession>
<protein>
    <submittedName>
        <fullName evidence="2">Site-specific recombinase</fullName>
    </submittedName>
</protein>
<feature type="transmembrane region" description="Helical" evidence="1">
    <location>
        <begin position="436"/>
        <end position="456"/>
    </location>
</feature>
<evidence type="ECO:0000313" key="3">
    <source>
        <dbReference type="Proteomes" id="UP000542973"/>
    </source>
</evidence>
<dbReference type="Proteomes" id="UP000542973">
    <property type="component" value="Unassembled WGS sequence"/>
</dbReference>
<dbReference type="AlphaFoldDB" id="A0A849BGG7"/>
<evidence type="ECO:0000256" key="1">
    <source>
        <dbReference type="SAM" id="Phobius"/>
    </source>
</evidence>
<feature type="transmembrane region" description="Helical" evidence="1">
    <location>
        <begin position="496"/>
        <end position="517"/>
    </location>
</feature>
<proteinExistence type="predicted"/>
<feature type="transmembrane region" description="Helical" evidence="1">
    <location>
        <begin position="546"/>
        <end position="565"/>
    </location>
</feature>
<keyword evidence="1" id="KW-0472">Membrane</keyword>
<sequence>MFRSLLRKWRESRNASLQLDAILSAANPDGTLAERNGWLIELGYWLRRDGLPADEAGGAGRHDTTWREHVRLRYLLQVLERNPELAARFARTVRSIVRDNDPTGLFCDTGVASHPGFWGEMMDRLQARFLSPPPNRGDMADLFALLFVGERDADWVAALDAELLDRLGALLMFAPEQGGGLEGEAGHDVDEPADGDVGGASADNELATHAASAAGQAMHARYRDDFARTLASSIQVLASQVRATGLSQAIRARLQGRVEDTPFFRLGPAVAALCEEGLPRDSDAFRHRLNYCRALLDGCHDAARHVYADLEENGVSVEVVFQIERMKVRLARIDMLLAAWVDPARRGKVAQLAGELIRTTQARRSVKHLAAESFLQLARKVVERSAETGEHYITRDRKEYGELVRAAAGGGLITVATVYLKFLIYGLHLDKFIEGLLASLNYAGSFLAIHFAHFTLATKQPAMTGPALAHRLDAVGRPEGREAFVDDTIAMIRSNAAAIVGNLAVVFPVALAIQWLAGKLLSVNLITPDKAIATIESFSILGPTPLYAVFTGVLLWVSSLIAGWADNWFALHRMHDVLAYHRRLRYVLGERGAVRVADFWKRNVSGIAANVSLGFLLGLGPEILSFFGPHIEVRHVTLSTGSVGTALGVLGVEALRLPSLWLAVAGIALMGLLNVAVSFALAFHMALRSRNLRRVDRRALSAAVRARILRHPLSLIVPPRQAPAGAGTREA</sequence>
<dbReference type="InterPro" id="IPR011385">
    <property type="entry name" value="Site-sp_rcmbase"/>
</dbReference>
<evidence type="ECO:0000313" key="2">
    <source>
        <dbReference type="EMBL" id="NNH13426.1"/>
    </source>
</evidence>
<reference evidence="2 3" key="1">
    <citation type="submission" date="2020-05" db="EMBL/GenBank/DDBJ databases">
        <title>MicrobeNet Type strains.</title>
        <authorList>
            <person name="Nicholson A.C."/>
        </authorList>
    </citation>
    <scope>NUCLEOTIDE SEQUENCE [LARGE SCALE GENOMIC DNA]</scope>
    <source>
        <strain evidence="2 3">ATCC 700815</strain>
    </source>
</reference>